<evidence type="ECO:0000313" key="3">
    <source>
        <dbReference type="Proteomes" id="UP000265515"/>
    </source>
</evidence>
<keyword evidence="3" id="KW-1185">Reference proteome</keyword>
<gene>
    <name evidence="2" type="ORF">CBR_g39831</name>
</gene>
<evidence type="ECO:0000313" key="2">
    <source>
        <dbReference type="EMBL" id="GBG85263.1"/>
    </source>
</evidence>
<accession>A0A388LSQ8</accession>
<dbReference type="EMBL" id="BFEA01000511">
    <property type="protein sequence ID" value="GBG85263.1"/>
    <property type="molecule type" value="Genomic_DNA"/>
</dbReference>
<proteinExistence type="predicted"/>
<protein>
    <submittedName>
        <fullName evidence="2">Uncharacterized protein</fullName>
    </submittedName>
</protein>
<feature type="compositionally biased region" description="Basic and acidic residues" evidence="1">
    <location>
        <begin position="207"/>
        <end position="226"/>
    </location>
</feature>
<feature type="compositionally biased region" description="Acidic residues" evidence="1">
    <location>
        <begin position="227"/>
        <end position="241"/>
    </location>
</feature>
<dbReference type="AlphaFoldDB" id="A0A388LSQ8"/>
<feature type="region of interest" description="Disordered" evidence="1">
    <location>
        <begin position="185"/>
        <end position="329"/>
    </location>
</feature>
<organism evidence="2 3">
    <name type="scientific">Chara braunii</name>
    <name type="common">Braun's stonewort</name>
    <dbReference type="NCBI Taxonomy" id="69332"/>
    <lineage>
        <taxon>Eukaryota</taxon>
        <taxon>Viridiplantae</taxon>
        <taxon>Streptophyta</taxon>
        <taxon>Charophyceae</taxon>
        <taxon>Charales</taxon>
        <taxon>Characeae</taxon>
        <taxon>Chara</taxon>
    </lineage>
</organism>
<comment type="caution">
    <text evidence="2">The sequence shown here is derived from an EMBL/GenBank/DDBJ whole genome shotgun (WGS) entry which is preliminary data.</text>
</comment>
<sequence length="329" mass="37798">MIGRWAVRLQEYEFDIVHRKTERHENGDGLTRLHRPSKVPRCEEITPWKEPEPPKGPGYGQWTWDSEHNAVSEDVELLIIQAWRTAVEGDLLGFIFGTVEAGHRQPIIGEFLILLTQLLDTLPIDIISHCDESRAPHILSRSLMSYLQWSACLEGNWDNHNYLSHDNYMNPVEIIDILFFYRGEPTSEDEEEEDEEEEDESEDTPEEDKYYSEHSKHESGAIRKEEEEKEAEGAGEGEEAGQAETQKEDLAEEDRRRAEIEEGKRSLEQSVGTDLPIPDDPTRDPEPPAEEDEYRAAETSSSVGEARLTSTRAGRWRWRADRRSAVKVG</sequence>
<reference evidence="2 3" key="1">
    <citation type="journal article" date="2018" name="Cell">
        <title>The Chara Genome: Secondary Complexity and Implications for Plant Terrestrialization.</title>
        <authorList>
            <person name="Nishiyama T."/>
            <person name="Sakayama H."/>
            <person name="Vries J.D."/>
            <person name="Buschmann H."/>
            <person name="Saint-Marcoux D."/>
            <person name="Ullrich K.K."/>
            <person name="Haas F.B."/>
            <person name="Vanderstraeten L."/>
            <person name="Becker D."/>
            <person name="Lang D."/>
            <person name="Vosolsobe S."/>
            <person name="Rombauts S."/>
            <person name="Wilhelmsson P.K.I."/>
            <person name="Janitza P."/>
            <person name="Kern R."/>
            <person name="Heyl A."/>
            <person name="Rumpler F."/>
            <person name="Villalobos L.I.A.C."/>
            <person name="Clay J.M."/>
            <person name="Skokan R."/>
            <person name="Toyoda A."/>
            <person name="Suzuki Y."/>
            <person name="Kagoshima H."/>
            <person name="Schijlen E."/>
            <person name="Tajeshwar N."/>
            <person name="Catarino B."/>
            <person name="Hetherington A.J."/>
            <person name="Saltykova A."/>
            <person name="Bonnot C."/>
            <person name="Breuninger H."/>
            <person name="Symeonidi A."/>
            <person name="Radhakrishnan G.V."/>
            <person name="Van Nieuwerburgh F."/>
            <person name="Deforce D."/>
            <person name="Chang C."/>
            <person name="Karol K.G."/>
            <person name="Hedrich R."/>
            <person name="Ulvskov P."/>
            <person name="Glockner G."/>
            <person name="Delwiche C.F."/>
            <person name="Petrasek J."/>
            <person name="Van de Peer Y."/>
            <person name="Friml J."/>
            <person name="Beilby M."/>
            <person name="Dolan L."/>
            <person name="Kohara Y."/>
            <person name="Sugano S."/>
            <person name="Fujiyama A."/>
            <person name="Delaux P.-M."/>
            <person name="Quint M."/>
            <person name="TheiBen G."/>
            <person name="Hagemann M."/>
            <person name="Harholt J."/>
            <person name="Dunand C."/>
            <person name="Zachgo S."/>
            <person name="Langdale J."/>
            <person name="Maumus F."/>
            <person name="Straeten D.V.D."/>
            <person name="Gould S.B."/>
            <person name="Rensing S.A."/>
        </authorList>
    </citation>
    <scope>NUCLEOTIDE SEQUENCE [LARGE SCALE GENOMIC DNA]</scope>
    <source>
        <strain evidence="2 3">S276</strain>
    </source>
</reference>
<dbReference type="Proteomes" id="UP000265515">
    <property type="component" value="Unassembled WGS sequence"/>
</dbReference>
<evidence type="ECO:0000256" key="1">
    <source>
        <dbReference type="SAM" id="MobiDB-lite"/>
    </source>
</evidence>
<feature type="compositionally biased region" description="Polar residues" evidence="1">
    <location>
        <begin position="298"/>
        <end position="311"/>
    </location>
</feature>
<feature type="compositionally biased region" description="Acidic residues" evidence="1">
    <location>
        <begin position="186"/>
        <end position="206"/>
    </location>
</feature>
<feature type="compositionally biased region" description="Basic and acidic residues" evidence="1">
    <location>
        <begin position="318"/>
        <end position="329"/>
    </location>
</feature>
<dbReference type="Gramene" id="GBG85263">
    <property type="protein sequence ID" value="GBG85263"/>
    <property type="gene ID" value="CBR_g39831"/>
</dbReference>
<name>A0A388LSQ8_CHABU</name>
<feature type="compositionally biased region" description="Basic and acidic residues" evidence="1">
    <location>
        <begin position="245"/>
        <end position="267"/>
    </location>
</feature>